<keyword evidence="3" id="KW-1185">Reference proteome</keyword>
<sequence length="288" mass="32221">MWRSIRSAGCLIIGDEVLSGKIHDTNSFEFAKTCFSQLSVPVKRIIVCSDDKADIKKSLGLLRDNDIDFIVTSGGLGSTHDDVTYDAIAEYYGIPCERDPTVVERMNRLRKDYIASLTPSQTEAWYRMATVPQRTAKINVENIFVDPNFWFPIVAIEQRLYILPGVPQLFVKLLKALVPQLLPRVDQSNQLSRLYVKTTTGESELAPFLGDLQRQLDKRYGDGVVKIGSYPHLQWRVNTISIIGIIPQISVEDLQHVVDDVLAGVGGDAVQISQAEEDHLTNDSPSNF</sequence>
<dbReference type="GO" id="GO:0047884">
    <property type="term" value="F:FAD diphosphatase activity"/>
    <property type="evidence" value="ECO:0007669"/>
    <property type="project" value="TreeGrafter"/>
</dbReference>
<dbReference type="Gene3D" id="3.40.980.10">
    <property type="entry name" value="MoaB/Mog-like domain"/>
    <property type="match status" value="1"/>
</dbReference>
<proteinExistence type="predicted"/>
<dbReference type="GeneID" id="54780373"/>
<dbReference type="SMART" id="SM00852">
    <property type="entry name" value="MoCF_biosynth"/>
    <property type="match status" value="1"/>
</dbReference>
<evidence type="ECO:0000313" key="2">
    <source>
        <dbReference type="EMBL" id="KAA8905292.1"/>
    </source>
</evidence>
<dbReference type="PANTHER" id="PTHR47675">
    <property type="entry name" value="MOLYBDOPTERIN BINDING DOMAIN PROTEIN (AFU_ORTHOLOGUE AFUA_5G11210)"/>
    <property type="match status" value="1"/>
</dbReference>
<protein>
    <recommendedName>
        <fullName evidence="1">MoaB/Mog domain-containing protein</fullName>
    </recommendedName>
</protein>
<dbReference type="VEuPathDB" id="FungiDB:DIURU_001720"/>
<dbReference type="InterPro" id="IPR036425">
    <property type="entry name" value="MoaB/Mog-like_dom_sf"/>
</dbReference>
<accession>A0A642UTX6</accession>
<feature type="domain" description="MoaB/Mog" evidence="1">
    <location>
        <begin position="9"/>
        <end position="184"/>
    </location>
</feature>
<evidence type="ECO:0000313" key="3">
    <source>
        <dbReference type="Proteomes" id="UP000449547"/>
    </source>
</evidence>
<dbReference type="PANTHER" id="PTHR47675:SF1">
    <property type="entry name" value="MOLYBDOPTERIN BINDING DOMAIN PROTEIN (AFU_ORTHOLOGUE AFUA_5G11210)"/>
    <property type="match status" value="1"/>
</dbReference>
<comment type="caution">
    <text evidence="2">The sequence shown here is derived from an EMBL/GenBank/DDBJ whole genome shotgun (WGS) entry which is preliminary data.</text>
</comment>
<dbReference type="RefSeq" id="XP_034013678.1">
    <property type="nucleotide sequence ID" value="XM_034154295.1"/>
</dbReference>
<organism evidence="2 3">
    <name type="scientific">Diutina rugosa</name>
    <name type="common">Yeast</name>
    <name type="synonym">Candida rugosa</name>
    <dbReference type="NCBI Taxonomy" id="5481"/>
    <lineage>
        <taxon>Eukaryota</taxon>
        <taxon>Fungi</taxon>
        <taxon>Dikarya</taxon>
        <taxon>Ascomycota</taxon>
        <taxon>Saccharomycotina</taxon>
        <taxon>Pichiomycetes</taxon>
        <taxon>Debaryomycetaceae</taxon>
        <taxon>Diutina</taxon>
    </lineage>
</organism>
<dbReference type="Proteomes" id="UP000449547">
    <property type="component" value="Unassembled WGS sequence"/>
</dbReference>
<evidence type="ECO:0000259" key="1">
    <source>
        <dbReference type="SMART" id="SM00852"/>
    </source>
</evidence>
<dbReference type="SUPFAM" id="SSF53218">
    <property type="entry name" value="Molybdenum cofactor biosynthesis proteins"/>
    <property type="match status" value="1"/>
</dbReference>
<dbReference type="InterPro" id="IPR001453">
    <property type="entry name" value="MoaB/Mog_dom"/>
</dbReference>
<dbReference type="EMBL" id="SWFT01000050">
    <property type="protein sequence ID" value="KAA8905292.1"/>
    <property type="molecule type" value="Genomic_DNA"/>
</dbReference>
<dbReference type="OMA" id="MARMPRG"/>
<reference evidence="2 3" key="1">
    <citation type="submission" date="2019-07" db="EMBL/GenBank/DDBJ databases">
        <title>Genome assembly of two rare yeast pathogens: Diutina rugosa and Trichomonascus ciferrii.</title>
        <authorList>
            <person name="Mixao V."/>
            <person name="Saus E."/>
            <person name="Hansen A."/>
            <person name="Lass-Flor C."/>
            <person name="Gabaldon T."/>
        </authorList>
    </citation>
    <scope>NUCLEOTIDE SEQUENCE [LARGE SCALE GENOMIC DNA]</scope>
    <source>
        <strain evidence="2 3">CBS 613</strain>
    </source>
</reference>
<dbReference type="OrthoDB" id="448496at2759"/>
<gene>
    <name evidence="2" type="ORF">DIURU_001720</name>
</gene>
<name>A0A642UTX6_DIURU</name>
<dbReference type="Pfam" id="PF00994">
    <property type="entry name" value="MoCF_biosynth"/>
    <property type="match status" value="1"/>
</dbReference>
<dbReference type="AlphaFoldDB" id="A0A642UTX6"/>
<dbReference type="GO" id="GO:0042726">
    <property type="term" value="P:flavin-containing compound metabolic process"/>
    <property type="evidence" value="ECO:0007669"/>
    <property type="project" value="TreeGrafter"/>
</dbReference>